<sequence>MMLARLLEGSRRPAGRALILPELMIRSSSLPAAPQTLPAPSAWRRETV</sequence>
<evidence type="ECO:0000313" key="1">
    <source>
        <dbReference type="EMBL" id="WWQ67739.1"/>
    </source>
</evidence>
<reference evidence="1" key="1">
    <citation type="journal article" date="2025" name="Int. J. Syst. Evol. Microbiol.">
        <title>Streptomyces citrinus sp. nov., with yellow diffusible pigment.</title>
        <authorList>
            <person name="He Y."/>
            <person name="Yang E."/>
            <person name="Xu J."/>
            <person name="Sun Y."/>
            <person name="Sun L."/>
        </authorList>
    </citation>
    <scope>NUCLEOTIDE SEQUENCE</scope>
    <source>
        <strain evidence="1">Q6</strain>
    </source>
</reference>
<dbReference type="EMBL" id="CP146022">
    <property type="protein sequence ID" value="WWQ67739.1"/>
    <property type="molecule type" value="Genomic_DNA"/>
</dbReference>
<accession>A0ACD5AKM8</accession>
<keyword evidence="2" id="KW-1185">Reference proteome</keyword>
<dbReference type="Proteomes" id="UP001432251">
    <property type="component" value="Chromosome"/>
</dbReference>
<proteinExistence type="predicted"/>
<evidence type="ECO:0000313" key="2">
    <source>
        <dbReference type="Proteomes" id="UP001432251"/>
    </source>
</evidence>
<protein>
    <submittedName>
        <fullName evidence="1">Uncharacterized protein</fullName>
    </submittedName>
</protein>
<name>A0ACD5AKM8_9ACTN</name>
<gene>
    <name evidence="1" type="ORF">V2W30_33355</name>
</gene>
<organism evidence="1 2">
    <name type="scientific">Streptomyces citrinus</name>
    <dbReference type="NCBI Taxonomy" id="3118173"/>
    <lineage>
        <taxon>Bacteria</taxon>
        <taxon>Bacillati</taxon>
        <taxon>Actinomycetota</taxon>
        <taxon>Actinomycetes</taxon>
        <taxon>Kitasatosporales</taxon>
        <taxon>Streptomycetaceae</taxon>
        <taxon>Streptomyces</taxon>
    </lineage>
</organism>